<dbReference type="PROSITE" id="PS00166">
    <property type="entry name" value="ENOYL_COA_HYDRATASE"/>
    <property type="match status" value="1"/>
</dbReference>
<comment type="catalytic activity">
    <reaction evidence="3">
        <text>a (3S)-3-hydroxyacyl-CoA = a (2E)-enoyl-CoA + H2O</text>
        <dbReference type="Rhea" id="RHEA:16105"/>
        <dbReference type="ChEBI" id="CHEBI:15377"/>
        <dbReference type="ChEBI" id="CHEBI:57318"/>
        <dbReference type="ChEBI" id="CHEBI:58856"/>
        <dbReference type="EC" id="4.2.1.17"/>
    </reaction>
</comment>
<evidence type="ECO:0000256" key="2">
    <source>
        <dbReference type="ARBA" id="ARBA00023239"/>
    </source>
</evidence>
<dbReference type="InterPro" id="IPR001753">
    <property type="entry name" value="Enoyl-CoA_hydra/iso"/>
</dbReference>
<evidence type="ECO:0000256" key="3">
    <source>
        <dbReference type="ARBA" id="ARBA00023709"/>
    </source>
</evidence>
<dbReference type="EMBL" id="JAGINU010000001">
    <property type="protein sequence ID" value="MBP2367652.1"/>
    <property type="molecule type" value="Genomic_DNA"/>
</dbReference>
<dbReference type="InterPro" id="IPR029045">
    <property type="entry name" value="ClpP/crotonase-like_dom_sf"/>
</dbReference>
<comment type="similarity">
    <text evidence="1 5">Belongs to the enoyl-CoA hydratase/isomerase family.</text>
</comment>
<comment type="caution">
    <text evidence="6">The sequence shown here is derived from an EMBL/GenBank/DDBJ whole genome shotgun (WGS) entry which is preliminary data.</text>
</comment>
<organism evidence="6 7">
    <name type="scientific">Pseudonocardia parietis</name>
    <dbReference type="NCBI Taxonomy" id="570936"/>
    <lineage>
        <taxon>Bacteria</taxon>
        <taxon>Bacillati</taxon>
        <taxon>Actinomycetota</taxon>
        <taxon>Actinomycetes</taxon>
        <taxon>Pseudonocardiales</taxon>
        <taxon>Pseudonocardiaceae</taxon>
        <taxon>Pseudonocardia</taxon>
    </lineage>
</organism>
<evidence type="ECO:0000313" key="6">
    <source>
        <dbReference type="EMBL" id="MBP2367652.1"/>
    </source>
</evidence>
<dbReference type="Gene3D" id="3.90.226.10">
    <property type="entry name" value="2-enoyl-CoA Hydratase, Chain A, domain 1"/>
    <property type="match status" value="1"/>
</dbReference>
<keyword evidence="2" id="KW-0456">Lyase</keyword>
<evidence type="ECO:0000256" key="1">
    <source>
        <dbReference type="ARBA" id="ARBA00005254"/>
    </source>
</evidence>
<dbReference type="InterPro" id="IPR018376">
    <property type="entry name" value="Enoyl-CoA_hyd/isom_CS"/>
</dbReference>
<proteinExistence type="inferred from homology"/>
<protein>
    <submittedName>
        <fullName evidence="6">Enoyl-CoA hydratase/carnithine racemase</fullName>
    </submittedName>
</protein>
<name>A0ABS4VUQ6_9PSEU</name>
<sequence length="268" mass="27946">MSSPRVTCDVHADGVAILTIDNPPVNAMTVSIARELGRRATELDARADVGVIIVTGAGERSFSAGSDITEFSAMLEPGVAVEQKLRPQMLAFSDLAETGTPTIAALNGLCLGGGLEIAVCCDLIVAEEHIRIGSPEITLGVFPSSAGTFRVARRIGPGRAKELQLLREPVSAATALDWGLVNRVAPRGGAMAAAHELAAVLLRRPPRALGLCKSVLNRVHDLPEAALTDLSLDASETAFTSPECAEGVRAFLAKQTPAYRPAPAGPAR</sequence>
<dbReference type="PANTHER" id="PTHR11941:SF54">
    <property type="entry name" value="ENOYL-COA HYDRATASE, MITOCHONDRIAL"/>
    <property type="match status" value="1"/>
</dbReference>
<evidence type="ECO:0000256" key="5">
    <source>
        <dbReference type="RuleBase" id="RU003707"/>
    </source>
</evidence>
<evidence type="ECO:0000256" key="4">
    <source>
        <dbReference type="ARBA" id="ARBA00023717"/>
    </source>
</evidence>
<accession>A0ABS4VUQ6</accession>
<dbReference type="RefSeq" id="WP_210027791.1">
    <property type="nucleotide sequence ID" value="NZ_JAGINU010000001.1"/>
</dbReference>
<evidence type="ECO:0000313" key="7">
    <source>
        <dbReference type="Proteomes" id="UP001519295"/>
    </source>
</evidence>
<comment type="catalytic activity">
    <reaction evidence="4">
        <text>a 4-saturated-(3S)-3-hydroxyacyl-CoA = a (3E)-enoyl-CoA + H2O</text>
        <dbReference type="Rhea" id="RHEA:20724"/>
        <dbReference type="ChEBI" id="CHEBI:15377"/>
        <dbReference type="ChEBI" id="CHEBI:58521"/>
        <dbReference type="ChEBI" id="CHEBI:137480"/>
        <dbReference type="EC" id="4.2.1.17"/>
    </reaction>
</comment>
<dbReference type="CDD" id="cd06558">
    <property type="entry name" value="crotonase-like"/>
    <property type="match status" value="1"/>
</dbReference>
<dbReference type="Proteomes" id="UP001519295">
    <property type="component" value="Unassembled WGS sequence"/>
</dbReference>
<dbReference type="Pfam" id="PF00378">
    <property type="entry name" value="ECH_1"/>
    <property type="match status" value="1"/>
</dbReference>
<dbReference type="Gene3D" id="1.10.12.10">
    <property type="entry name" value="Lyase 2-enoyl-coa Hydratase, Chain A, domain 2"/>
    <property type="match status" value="1"/>
</dbReference>
<dbReference type="InterPro" id="IPR014748">
    <property type="entry name" value="Enoyl-CoA_hydra_C"/>
</dbReference>
<dbReference type="SUPFAM" id="SSF52096">
    <property type="entry name" value="ClpP/crotonase"/>
    <property type="match status" value="1"/>
</dbReference>
<dbReference type="PANTHER" id="PTHR11941">
    <property type="entry name" value="ENOYL-COA HYDRATASE-RELATED"/>
    <property type="match status" value="1"/>
</dbReference>
<gene>
    <name evidence="6" type="ORF">JOF36_003348</name>
</gene>
<reference evidence="6 7" key="1">
    <citation type="submission" date="2021-03" db="EMBL/GenBank/DDBJ databases">
        <title>Sequencing the genomes of 1000 actinobacteria strains.</title>
        <authorList>
            <person name="Klenk H.-P."/>
        </authorList>
    </citation>
    <scope>NUCLEOTIDE SEQUENCE [LARGE SCALE GENOMIC DNA]</scope>
    <source>
        <strain evidence="6 7">DSM 45256</strain>
    </source>
</reference>
<keyword evidence="7" id="KW-1185">Reference proteome</keyword>